<dbReference type="CDD" id="cd06346">
    <property type="entry name" value="PBP1_ABC_ligand_binding-like"/>
    <property type="match status" value="1"/>
</dbReference>
<dbReference type="SUPFAM" id="SSF53822">
    <property type="entry name" value="Periplasmic binding protein-like I"/>
    <property type="match status" value="1"/>
</dbReference>
<dbReference type="InterPro" id="IPR051010">
    <property type="entry name" value="BCAA_transport"/>
</dbReference>
<dbReference type="Proteomes" id="UP000091926">
    <property type="component" value="Chromosome"/>
</dbReference>
<dbReference type="RefSeq" id="WP_066661362.1">
    <property type="nucleotide sequence ID" value="NZ_CBCSCL010000013.1"/>
</dbReference>
<evidence type="ECO:0000256" key="3">
    <source>
        <dbReference type="SAM" id="SignalP"/>
    </source>
</evidence>
<dbReference type="KEGG" id="bfz:BAU07_19775"/>
<feature type="domain" description="Leucine-binding protein" evidence="4">
    <location>
        <begin position="32"/>
        <end position="341"/>
    </location>
</feature>
<evidence type="ECO:0000256" key="1">
    <source>
        <dbReference type="ARBA" id="ARBA00010062"/>
    </source>
</evidence>
<keyword evidence="2 3" id="KW-0732">Signal</keyword>
<dbReference type="Pfam" id="PF13458">
    <property type="entry name" value="Peripla_BP_6"/>
    <property type="match status" value="1"/>
</dbReference>
<evidence type="ECO:0000313" key="6">
    <source>
        <dbReference type="Proteomes" id="UP000091926"/>
    </source>
</evidence>
<feature type="chain" id="PRO_5008258950" evidence="3">
    <location>
        <begin position="26"/>
        <end position="404"/>
    </location>
</feature>
<dbReference type="STRING" id="463014.BAU07_19775"/>
<name>A0A193GG75_9BORD</name>
<organism evidence="5 6">
    <name type="scientific">Bordetella flabilis</name>
    <dbReference type="NCBI Taxonomy" id="463014"/>
    <lineage>
        <taxon>Bacteria</taxon>
        <taxon>Pseudomonadati</taxon>
        <taxon>Pseudomonadota</taxon>
        <taxon>Betaproteobacteria</taxon>
        <taxon>Burkholderiales</taxon>
        <taxon>Alcaligenaceae</taxon>
        <taxon>Bordetella</taxon>
    </lineage>
</organism>
<proteinExistence type="inferred from homology"/>
<sequence length="404" mass="42175">MNRRHFVAASVVAALAGGLSFPAAAQTPDFVVGALSPVTGSGAPYGPGMVKAIQLAAEEINAAGGAQGARFKVVVEDSQTAPQAAVQGAKKMIEVDKVRAILGCWSSGESLAVIPLTNEANIPLMHGSGAPALSGPPVNAKKLGFRFQATNGRFGQAFAKVAERQGYKNPATMAFNNASGVGNTEGFAQAWKAAGGKVAASVVYEPNRPSYRSELQSVLRAKPDVIVTGSYLADTTIILREWYQTGIDTHWIIPGWAANTDLIKALGPKVTEGIISVESVSNEGAPNYVHVRDALGKQGVDVGGNVYAPMAYDQAIILALAVQALGPKASGPELAAKVHELGNPGGEVVYNFADGKKLLEAGKRVTYVGASSALHFDQFNDVTPDFSASFVENGKLVRKYVVKL</sequence>
<dbReference type="InterPro" id="IPR028082">
    <property type="entry name" value="Peripla_BP_I"/>
</dbReference>
<dbReference type="PANTHER" id="PTHR30483:SF6">
    <property type="entry name" value="PERIPLASMIC BINDING PROTEIN OF ABC TRANSPORTER FOR NATURAL AMINO ACIDS"/>
    <property type="match status" value="1"/>
</dbReference>
<dbReference type="Gene3D" id="3.40.50.2300">
    <property type="match status" value="2"/>
</dbReference>
<feature type="signal peptide" evidence="3">
    <location>
        <begin position="1"/>
        <end position="25"/>
    </location>
</feature>
<keyword evidence="6" id="KW-1185">Reference proteome</keyword>
<dbReference type="OrthoDB" id="5289062at2"/>
<evidence type="ECO:0000256" key="2">
    <source>
        <dbReference type="ARBA" id="ARBA00022729"/>
    </source>
</evidence>
<dbReference type="PANTHER" id="PTHR30483">
    <property type="entry name" value="LEUCINE-SPECIFIC-BINDING PROTEIN"/>
    <property type="match status" value="1"/>
</dbReference>
<evidence type="ECO:0000313" key="5">
    <source>
        <dbReference type="EMBL" id="ANN79057.1"/>
    </source>
</evidence>
<protein>
    <submittedName>
        <fullName evidence="5">Amino acid ABC transporter substrate-binding protein</fullName>
    </submittedName>
</protein>
<comment type="similarity">
    <text evidence="1">Belongs to the leucine-binding protein family.</text>
</comment>
<dbReference type="EMBL" id="CP016172">
    <property type="protein sequence ID" value="ANN79057.1"/>
    <property type="molecule type" value="Genomic_DNA"/>
</dbReference>
<evidence type="ECO:0000259" key="4">
    <source>
        <dbReference type="Pfam" id="PF13458"/>
    </source>
</evidence>
<dbReference type="InterPro" id="IPR028081">
    <property type="entry name" value="Leu-bd"/>
</dbReference>
<reference evidence="5 6" key="1">
    <citation type="submission" date="2016-06" db="EMBL/GenBank/DDBJ databases">
        <title>Complete genome sequences of Bordetella bronchialis and Bordetella flabilis.</title>
        <authorList>
            <person name="LiPuma J.J."/>
            <person name="Spilker T."/>
        </authorList>
    </citation>
    <scope>NUCLEOTIDE SEQUENCE [LARGE SCALE GENOMIC DNA]</scope>
    <source>
        <strain evidence="5 6">AU10664</strain>
    </source>
</reference>
<dbReference type="AlphaFoldDB" id="A0A193GG75"/>
<gene>
    <name evidence="5" type="ORF">BAU07_19775</name>
</gene>
<accession>A0A193GG75</accession>